<feature type="non-terminal residue" evidence="1">
    <location>
        <position position="117"/>
    </location>
</feature>
<sequence>MFSSVNQLRDFGLFNAILRSTKGMRIETHNLRPTLLNVSRIGKTPVLHELVRNAKEVDEDVNKIFLRELVSLILPGQVFVTDEDDLDLPAVPNSAKTCAESQYSCCGRMARRRSTGC</sequence>
<name>A0A6H5GR81_9HEMI</name>
<proteinExistence type="predicted"/>
<evidence type="ECO:0000313" key="1">
    <source>
        <dbReference type="EMBL" id="CAB0006032.1"/>
    </source>
</evidence>
<reference evidence="1 2" key="1">
    <citation type="submission" date="2020-02" db="EMBL/GenBank/DDBJ databases">
        <authorList>
            <person name="Ferguson B K."/>
        </authorList>
    </citation>
    <scope>NUCLEOTIDE SEQUENCE [LARGE SCALE GENOMIC DNA]</scope>
</reference>
<accession>A0A6H5GR81</accession>
<keyword evidence="2" id="KW-1185">Reference proteome</keyword>
<protein>
    <submittedName>
        <fullName evidence="1">Uncharacterized protein</fullName>
    </submittedName>
</protein>
<gene>
    <name evidence="1" type="ORF">NTEN_LOCUS11509</name>
</gene>
<dbReference type="AlphaFoldDB" id="A0A6H5GR81"/>
<evidence type="ECO:0000313" key="2">
    <source>
        <dbReference type="Proteomes" id="UP000479000"/>
    </source>
</evidence>
<dbReference type="Proteomes" id="UP000479000">
    <property type="component" value="Unassembled WGS sequence"/>
</dbReference>
<organism evidence="1 2">
    <name type="scientific">Nesidiocoris tenuis</name>
    <dbReference type="NCBI Taxonomy" id="355587"/>
    <lineage>
        <taxon>Eukaryota</taxon>
        <taxon>Metazoa</taxon>
        <taxon>Ecdysozoa</taxon>
        <taxon>Arthropoda</taxon>
        <taxon>Hexapoda</taxon>
        <taxon>Insecta</taxon>
        <taxon>Pterygota</taxon>
        <taxon>Neoptera</taxon>
        <taxon>Paraneoptera</taxon>
        <taxon>Hemiptera</taxon>
        <taxon>Heteroptera</taxon>
        <taxon>Panheteroptera</taxon>
        <taxon>Cimicomorpha</taxon>
        <taxon>Miridae</taxon>
        <taxon>Dicyphina</taxon>
        <taxon>Nesidiocoris</taxon>
    </lineage>
</organism>
<dbReference type="EMBL" id="CADCXU010017121">
    <property type="protein sequence ID" value="CAB0006032.1"/>
    <property type="molecule type" value="Genomic_DNA"/>
</dbReference>